<dbReference type="EMBL" id="CAJVPW010024593">
    <property type="protein sequence ID" value="CAG8705459.1"/>
    <property type="molecule type" value="Genomic_DNA"/>
</dbReference>
<organism evidence="1 2">
    <name type="scientific">Cetraspora pellucida</name>
    <dbReference type="NCBI Taxonomy" id="1433469"/>
    <lineage>
        <taxon>Eukaryota</taxon>
        <taxon>Fungi</taxon>
        <taxon>Fungi incertae sedis</taxon>
        <taxon>Mucoromycota</taxon>
        <taxon>Glomeromycotina</taxon>
        <taxon>Glomeromycetes</taxon>
        <taxon>Diversisporales</taxon>
        <taxon>Gigasporaceae</taxon>
        <taxon>Cetraspora</taxon>
    </lineage>
</organism>
<evidence type="ECO:0000313" key="1">
    <source>
        <dbReference type="EMBL" id="CAG8705459.1"/>
    </source>
</evidence>
<proteinExistence type="predicted"/>
<name>A0ACA9PDM0_9GLOM</name>
<keyword evidence="2" id="KW-1185">Reference proteome</keyword>
<gene>
    <name evidence="1" type="ORF">SPELUC_LOCUS11496</name>
</gene>
<evidence type="ECO:0000313" key="2">
    <source>
        <dbReference type="Proteomes" id="UP000789366"/>
    </source>
</evidence>
<reference evidence="1" key="1">
    <citation type="submission" date="2021-06" db="EMBL/GenBank/DDBJ databases">
        <authorList>
            <person name="Kallberg Y."/>
            <person name="Tangrot J."/>
            <person name="Rosling A."/>
        </authorList>
    </citation>
    <scope>NUCLEOTIDE SEQUENCE</scope>
    <source>
        <strain evidence="1">28 12/20/2015</strain>
    </source>
</reference>
<sequence>MENPVQDIPSIIDLILCSSDSHNPQEVAKYYCEKLEFKNFMTYIPSGRCSRDSFVALNQCYRGYICPGKTNVHEVFFNEEKNKVVIDVTHHARRGIFFWVDQPIRLIVKLDLTFGNDGKYIIKRQENLCQPEEAAGALVPLIVPSLLLLQKQIFTTACVVVGKWRQLIGWK</sequence>
<accession>A0ACA9PDM0</accession>
<comment type="caution">
    <text evidence="1">The sequence shown here is derived from an EMBL/GenBank/DDBJ whole genome shotgun (WGS) entry which is preliminary data.</text>
</comment>
<protein>
    <submittedName>
        <fullName evidence="1">9004_t:CDS:1</fullName>
    </submittedName>
</protein>
<dbReference type="Proteomes" id="UP000789366">
    <property type="component" value="Unassembled WGS sequence"/>
</dbReference>